<dbReference type="Proteomes" id="UP000283616">
    <property type="component" value="Unassembled WGS sequence"/>
</dbReference>
<feature type="domain" description="FecR protein" evidence="2">
    <location>
        <begin position="85"/>
        <end position="167"/>
    </location>
</feature>
<dbReference type="Gene3D" id="2.60.120.1440">
    <property type="match status" value="1"/>
</dbReference>
<dbReference type="EMBL" id="QROV01000008">
    <property type="protein sequence ID" value="RHL60637.1"/>
    <property type="molecule type" value="Genomic_DNA"/>
</dbReference>
<name>A0A415M278_BACT4</name>
<accession>A0A415M278</accession>
<comment type="caution">
    <text evidence="3">The sequence shown here is derived from an EMBL/GenBank/DDBJ whole genome shotgun (WGS) entry which is preliminary data.</text>
</comment>
<keyword evidence="1" id="KW-0812">Transmembrane</keyword>
<evidence type="ECO:0000259" key="2">
    <source>
        <dbReference type="Pfam" id="PF04773"/>
    </source>
</evidence>
<evidence type="ECO:0000313" key="3">
    <source>
        <dbReference type="EMBL" id="RHL60637.1"/>
    </source>
</evidence>
<dbReference type="PANTHER" id="PTHR30273">
    <property type="entry name" value="PERIPLASMIC SIGNAL SENSOR AND SIGMA FACTOR ACTIVATOR FECR-RELATED"/>
    <property type="match status" value="1"/>
</dbReference>
<feature type="transmembrane region" description="Helical" evidence="1">
    <location>
        <begin position="40"/>
        <end position="62"/>
    </location>
</feature>
<organism evidence="3 4">
    <name type="scientific">Bacteroides thetaiotaomicron</name>
    <dbReference type="NCBI Taxonomy" id="818"/>
    <lineage>
        <taxon>Bacteria</taxon>
        <taxon>Pseudomonadati</taxon>
        <taxon>Bacteroidota</taxon>
        <taxon>Bacteroidia</taxon>
        <taxon>Bacteroidales</taxon>
        <taxon>Bacteroidaceae</taxon>
        <taxon>Bacteroides</taxon>
    </lineage>
</organism>
<dbReference type="Pfam" id="PF04773">
    <property type="entry name" value="FecR"/>
    <property type="match status" value="1"/>
</dbReference>
<reference evidence="3 4" key="1">
    <citation type="submission" date="2018-08" db="EMBL/GenBank/DDBJ databases">
        <title>A genome reference for cultivated species of the human gut microbiota.</title>
        <authorList>
            <person name="Zou Y."/>
            <person name="Xue W."/>
            <person name="Luo G."/>
        </authorList>
    </citation>
    <scope>NUCLEOTIDE SEQUENCE [LARGE SCALE GENOMIC DNA]</scope>
    <source>
        <strain evidence="3 4">AF37-12</strain>
    </source>
</reference>
<dbReference type="InterPro" id="IPR006860">
    <property type="entry name" value="FecR"/>
</dbReference>
<evidence type="ECO:0000256" key="1">
    <source>
        <dbReference type="SAM" id="Phobius"/>
    </source>
</evidence>
<keyword evidence="1" id="KW-0472">Membrane</keyword>
<dbReference type="RefSeq" id="WP_118417526.1">
    <property type="nucleotide sequence ID" value="NZ_CP103077.1"/>
</dbReference>
<evidence type="ECO:0000313" key="4">
    <source>
        <dbReference type="Proteomes" id="UP000283616"/>
    </source>
</evidence>
<dbReference type="AlphaFoldDB" id="A0A415M278"/>
<dbReference type="GO" id="GO:0016989">
    <property type="term" value="F:sigma factor antagonist activity"/>
    <property type="evidence" value="ECO:0007669"/>
    <property type="project" value="TreeGrafter"/>
</dbReference>
<sequence>MMKTDIHKIKTEQAWNRLYDRLDKDHLLVEDHRMPKIPVWVRYGTVAAMVVGLVFSTLYWGFGQKEELPDFITQENQDVPTLVTTLEDGSVVFLAKETSIRYPEHFVSDKREVSLQGDAFFDVAKKQKQPFWIDTKEVKIEVLGTAFSVKSVEDTPFRLSVQRGTVRVTLKKGNKECYVKAGETVILQSQQLLLSSTENAGELNRYLEHVCFKDESLGHILKVMNMNAGSSQIRVASPALEKRKLTVEFSNESPETVATLIAYALNLKCTRQGDTFMLTE</sequence>
<gene>
    <name evidence="3" type="ORF">DW011_09350</name>
</gene>
<dbReference type="PIRSF" id="PIRSF018266">
    <property type="entry name" value="FecR"/>
    <property type="match status" value="1"/>
</dbReference>
<keyword evidence="1" id="KW-1133">Transmembrane helix</keyword>
<dbReference type="PANTHER" id="PTHR30273:SF2">
    <property type="entry name" value="PROTEIN FECR"/>
    <property type="match status" value="1"/>
</dbReference>
<protein>
    <submittedName>
        <fullName evidence="3">FecR family protein</fullName>
    </submittedName>
</protein>
<dbReference type="InterPro" id="IPR012373">
    <property type="entry name" value="Ferrdict_sens_TM"/>
</dbReference>
<proteinExistence type="predicted"/>